<dbReference type="Pfam" id="PF00384">
    <property type="entry name" value="Molybdopterin"/>
    <property type="match status" value="1"/>
</dbReference>
<dbReference type="InterPro" id="IPR006656">
    <property type="entry name" value="Mopterin_OxRdtase"/>
</dbReference>
<dbReference type="SMART" id="SM00926">
    <property type="entry name" value="Molybdop_Fe4S4"/>
    <property type="match status" value="1"/>
</dbReference>
<dbReference type="EMBL" id="JACSDI010000008">
    <property type="protein sequence ID" value="MCG9964785.1"/>
    <property type="molecule type" value="Genomic_DNA"/>
</dbReference>
<evidence type="ECO:0000256" key="2">
    <source>
        <dbReference type="ARBA" id="ARBA00022723"/>
    </source>
</evidence>
<dbReference type="Gene3D" id="2.40.40.20">
    <property type="match status" value="1"/>
</dbReference>
<keyword evidence="2" id="KW-0479">Metal-binding</keyword>
<evidence type="ECO:0000256" key="5">
    <source>
        <dbReference type="SAM" id="SignalP"/>
    </source>
</evidence>
<comment type="caution">
    <text evidence="7">The sequence shown here is derived from an EMBL/GenBank/DDBJ whole genome shotgun (WGS) entry which is preliminary data.</text>
</comment>
<dbReference type="PROSITE" id="PS51669">
    <property type="entry name" value="4FE4S_MOW_BIS_MGD"/>
    <property type="match status" value="1"/>
</dbReference>
<evidence type="ECO:0000256" key="4">
    <source>
        <dbReference type="ARBA" id="ARBA00023014"/>
    </source>
</evidence>
<sequence>MKRRAFLKMSASCAAAATVVGCGSDKNPVLKPEVSPEQVPEISKLSACIGNCFQTCPLRVYSRNGIITRIESESGGDIKFVDNWSVDGAHHEIRPCLKGRAQKQKAYSADRVKYPMKRVGPRGSGQYVRISWDEAINTVAQELSTKIATYGAQSIYLPVATGDYDYQVDGMYAAMMFLHEITKKKIPLYIPEMDFTMELDASGYLMYHDSYSAAQMKDAVKSTFGWDDLWGTGNTLLDVKNGTDLMICFGYNPMESRMGGAGSAYDYTNLKRQFGFKTIYIEPRYTDTMVVCDDQWVPIRPGTDAALAEAIAYVWIVEMDEAPLDMAFLQSKVYGYGAEAAFDHYPELPLAKSYKGHILGLDDGQAKTPEWAAAITGIPVDTIRALASEIAAAKTPFFIQGWGIQRAQNGENAARSLFMLPILLGKIGDKGTNFCSVPGAKTYAKPIVAGMEADSVGNSVGSAVINGTEFTIPGYKWLEGVQRPLNSRDDGLRHMLGEEQAKDHDNILELKNPIKFIFGNACGTTLNQTADINHTLDILNNAPEAQDLFILAIDHMFSPSAKMADIILPCITNLENSDIVTNKLDHDSGMMVYSYVFERAIEPMYEAKSTWEICRLLAARMGVEHSYARLKTQDEWVKWSFEHYAKKVPNLYNPEDTYESVLGRSPVRRIASENPLFKGLREFKYGGATLNTPSKKIEAYSLTLLNRTRFEKFEETETSFIGKYIPATEGAEDNEFAAEYPFQLISWHHKGRVHSTHANYPWLKEANDQVAWINPLDAQRYGVVNGKKMTLTNPRDAKMVITAKVTTRVMPGVIAMGHGAWHQPDANGVDHGGSVNVLVSRKASPTARGIPANTARIRIVQA</sequence>
<proteinExistence type="inferred from homology"/>
<gene>
    <name evidence="7" type="ORF">H9J30_12785</name>
</gene>
<feature type="domain" description="4Fe-4S Mo/W bis-MGD-type" evidence="6">
    <location>
        <begin position="41"/>
        <end position="110"/>
    </location>
</feature>
<feature type="chain" id="PRO_5046507030" evidence="5">
    <location>
        <begin position="18"/>
        <end position="862"/>
    </location>
</feature>
<keyword evidence="3" id="KW-0408">Iron</keyword>
<evidence type="ECO:0000259" key="6">
    <source>
        <dbReference type="PROSITE" id="PS51669"/>
    </source>
</evidence>
<dbReference type="Proteomes" id="UP000829384">
    <property type="component" value="Unassembled WGS sequence"/>
</dbReference>
<dbReference type="Gene3D" id="3.40.50.12440">
    <property type="match status" value="1"/>
</dbReference>
<dbReference type="PANTHER" id="PTHR43742:SF3">
    <property type="entry name" value="DIMETHYL SULFOXIDE REDUCTASE DMSA"/>
    <property type="match status" value="1"/>
</dbReference>
<dbReference type="Gene3D" id="3.40.50.740">
    <property type="match status" value="2"/>
</dbReference>
<accession>A0ABS9QYK6</accession>
<evidence type="ECO:0000313" key="8">
    <source>
        <dbReference type="Proteomes" id="UP000829384"/>
    </source>
</evidence>
<dbReference type="SUPFAM" id="SSF50692">
    <property type="entry name" value="ADC-like"/>
    <property type="match status" value="1"/>
</dbReference>
<organism evidence="7 8">
    <name type="scientific">Shewanella cutis</name>
    <dbReference type="NCBI Taxonomy" id="2766780"/>
    <lineage>
        <taxon>Bacteria</taxon>
        <taxon>Pseudomonadati</taxon>
        <taxon>Pseudomonadota</taxon>
        <taxon>Gammaproteobacteria</taxon>
        <taxon>Alteromonadales</taxon>
        <taxon>Shewanellaceae</taxon>
        <taxon>Shewanella</taxon>
    </lineage>
</organism>
<keyword evidence="8" id="KW-1185">Reference proteome</keyword>
<dbReference type="Pfam" id="PF01568">
    <property type="entry name" value="Molydop_binding"/>
    <property type="match status" value="1"/>
</dbReference>
<dbReference type="InterPro" id="IPR006657">
    <property type="entry name" value="MoPterin_dinucl-bd_dom"/>
</dbReference>
<name>A0ABS9QYK6_9GAMM</name>
<dbReference type="SUPFAM" id="SSF53706">
    <property type="entry name" value="Formate dehydrogenase/DMSO reductase, domains 1-3"/>
    <property type="match status" value="1"/>
</dbReference>
<dbReference type="Gene3D" id="3.40.228.10">
    <property type="entry name" value="Dimethylsulfoxide Reductase, domain 2"/>
    <property type="match status" value="1"/>
</dbReference>
<evidence type="ECO:0000313" key="7">
    <source>
        <dbReference type="EMBL" id="MCG9964785.1"/>
    </source>
</evidence>
<keyword evidence="5" id="KW-0732">Signal</keyword>
<keyword evidence="4" id="KW-0411">Iron-sulfur</keyword>
<dbReference type="InterPro" id="IPR009010">
    <property type="entry name" value="Asp_de-COase-like_dom_sf"/>
</dbReference>
<dbReference type="CDD" id="cd02794">
    <property type="entry name" value="MopB_CT_DmsA-EC"/>
    <property type="match status" value="1"/>
</dbReference>
<comment type="similarity">
    <text evidence="1">Belongs to the prokaryotic molybdopterin-containing oxidoreductase family.</text>
</comment>
<dbReference type="InterPro" id="IPR006963">
    <property type="entry name" value="Mopterin_OxRdtase_4Fe-4S_dom"/>
</dbReference>
<feature type="signal peptide" evidence="5">
    <location>
        <begin position="1"/>
        <end position="17"/>
    </location>
</feature>
<reference evidence="7 8" key="1">
    <citation type="submission" date="2020-08" db="EMBL/GenBank/DDBJ databases">
        <title>Whole genome sequence of Shewanella sp strain PS-2.</title>
        <authorList>
            <person name="Das S.K."/>
        </authorList>
    </citation>
    <scope>NUCLEOTIDE SEQUENCE [LARGE SCALE GENOMIC DNA]</scope>
    <source>
        <strain evidence="7 8">PS-2</strain>
    </source>
</reference>
<dbReference type="InterPro" id="IPR050612">
    <property type="entry name" value="Prok_Mopterin_Oxidored"/>
</dbReference>
<evidence type="ECO:0000256" key="3">
    <source>
        <dbReference type="ARBA" id="ARBA00023004"/>
    </source>
</evidence>
<protein>
    <submittedName>
        <fullName evidence="7">Molybdopterin-dependent oxidoreductase</fullName>
    </submittedName>
</protein>
<dbReference type="PANTHER" id="PTHR43742">
    <property type="entry name" value="TRIMETHYLAMINE-N-OXIDE REDUCTASE"/>
    <property type="match status" value="1"/>
</dbReference>
<dbReference type="RefSeq" id="WP_240131362.1">
    <property type="nucleotide sequence ID" value="NZ_JACSDI010000008.1"/>
</dbReference>
<dbReference type="PROSITE" id="PS51257">
    <property type="entry name" value="PROKAR_LIPOPROTEIN"/>
    <property type="match status" value="1"/>
</dbReference>
<evidence type="ECO:0000256" key="1">
    <source>
        <dbReference type="ARBA" id="ARBA00010312"/>
    </source>
</evidence>